<feature type="region of interest" description="Disordered" evidence="7">
    <location>
        <begin position="789"/>
        <end position="882"/>
    </location>
</feature>
<feature type="transmembrane region" description="Helical" evidence="8">
    <location>
        <begin position="676"/>
        <end position="697"/>
    </location>
</feature>
<reference evidence="9" key="2">
    <citation type="journal article" date="2014" name="BMC Genomics">
        <title>A genomic perspective to assessing quality of mass-reared SIT flies used in Mediterranean fruit fly (Ceratitis capitata) eradication in California.</title>
        <authorList>
            <person name="Calla B."/>
            <person name="Hall B."/>
            <person name="Hou S."/>
            <person name="Geib S.M."/>
        </authorList>
    </citation>
    <scope>NUCLEOTIDE SEQUENCE</scope>
</reference>
<organism evidence="9">
    <name type="scientific">Ceratitis capitata</name>
    <name type="common">Mediterranean fruit fly</name>
    <name type="synonym">Tephritis capitata</name>
    <dbReference type="NCBI Taxonomy" id="7213"/>
    <lineage>
        <taxon>Eukaryota</taxon>
        <taxon>Metazoa</taxon>
        <taxon>Ecdysozoa</taxon>
        <taxon>Arthropoda</taxon>
        <taxon>Hexapoda</taxon>
        <taxon>Insecta</taxon>
        <taxon>Pterygota</taxon>
        <taxon>Neoptera</taxon>
        <taxon>Endopterygota</taxon>
        <taxon>Diptera</taxon>
        <taxon>Brachycera</taxon>
        <taxon>Muscomorpha</taxon>
        <taxon>Tephritoidea</taxon>
        <taxon>Tephritidae</taxon>
        <taxon>Ceratitis</taxon>
        <taxon>Ceratitis</taxon>
    </lineage>
</organism>
<evidence type="ECO:0000313" key="9">
    <source>
        <dbReference type="EMBL" id="JAB87742.1"/>
    </source>
</evidence>
<evidence type="ECO:0000256" key="1">
    <source>
        <dbReference type="ARBA" id="ARBA00004141"/>
    </source>
</evidence>
<name>W8AP07_CERCA</name>
<evidence type="ECO:0000256" key="2">
    <source>
        <dbReference type="ARBA" id="ARBA00006058"/>
    </source>
</evidence>
<evidence type="ECO:0000256" key="6">
    <source>
        <dbReference type="ARBA" id="ARBA00023180"/>
    </source>
</evidence>
<dbReference type="EMBL" id="GAMC01018811">
    <property type="protein sequence ID" value="JAB87744.1"/>
    <property type="molecule type" value="mRNA"/>
</dbReference>
<dbReference type="InterPro" id="IPR008795">
    <property type="entry name" value="Prominin"/>
</dbReference>
<dbReference type="EMBL" id="GAMC01018816">
    <property type="protein sequence ID" value="JAB87739.1"/>
    <property type="molecule type" value="mRNA"/>
</dbReference>
<feature type="compositionally biased region" description="Basic and acidic residues" evidence="7">
    <location>
        <begin position="860"/>
        <end position="871"/>
    </location>
</feature>
<reference evidence="9" key="1">
    <citation type="submission" date="2013-07" db="EMBL/GenBank/DDBJ databases">
        <authorList>
            <person name="Geib S."/>
        </authorList>
    </citation>
    <scope>NUCLEOTIDE SEQUENCE</scope>
</reference>
<feature type="transmembrane region" description="Helical" evidence="8">
    <location>
        <begin position="406"/>
        <end position="435"/>
    </location>
</feature>
<evidence type="ECO:0000256" key="3">
    <source>
        <dbReference type="ARBA" id="ARBA00022692"/>
    </source>
</evidence>
<dbReference type="OrthoDB" id="7969702at2759"/>
<dbReference type="GO" id="GO:0016020">
    <property type="term" value="C:membrane"/>
    <property type="evidence" value="ECO:0007669"/>
    <property type="project" value="UniProtKB-SubCell"/>
</dbReference>
<comment type="similarity">
    <text evidence="2">Belongs to the prominin family.</text>
</comment>
<feature type="compositionally biased region" description="Polar residues" evidence="7">
    <location>
        <begin position="850"/>
        <end position="859"/>
    </location>
</feature>
<evidence type="ECO:0008006" key="10">
    <source>
        <dbReference type="Google" id="ProtNLM"/>
    </source>
</evidence>
<feature type="transmembrane region" description="Helical" evidence="8">
    <location>
        <begin position="372"/>
        <end position="394"/>
    </location>
</feature>
<evidence type="ECO:0000256" key="5">
    <source>
        <dbReference type="ARBA" id="ARBA00023136"/>
    </source>
</evidence>
<feature type="transmembrane region" description="Helical" evidence="8">
    <location>
        <begin position="124"/>
        <end position="147"/>
    </location>
</feature>
<feature type="region of interest" description="Disordered" evidence="7">
    <location>
        <begin position="908"/>
        <end position="954"/>
    </location>
</feature>
<dbReference type="PANTHER" id="PTHR22730:SF1">
    <property type="entry name" value="PROMININ-LIKE PROTEIN"/>
    <property type="match status" value="1"/>
</dbReference>
<comment type="subcellular location">
    <subcellularLocation>
        <location evidence="1">Membrane</location>
        <topology evidence="1">Multi-pass membrane protein</topology>
    </subcellularLocation>
</comment>
<keyword evidence="3 8" id="KW-0812">Transmembrane</keyword>
<feature type="transmembrane region" description="Helical" evidence="8">
    <location>
        <begin position="80"/>
        <end position="103"/>
    </location>
</feature>
<evidence type="ECO:0000256" key="7">
    <source>
        <dbReference type="SAM" id="MobiDB-lite"/>
    </source>
</evidence>
<sequence>MLENQQHENINDLDEHFALNLMPDDELQNSCSPIWMYNIDEAFADISAAGQLPDGYATSVGYGHRFRNSEFLPLFTHYPIIIYLLILGIIITLAGLAFAIYRFRAGTPLYRYMNCEMSDELSKWFCICYVLVVIICVILIIATAMMITANRNIRKAKAERRWRLKLADESVTKIIKKLDDINLPLENFKQLSLKFQHAVENATPLPLHGNMITRANEDFGSYKNDIAELLEIFSDCNAYLLHFLDSWRYYDTNATKFAKHVDTMESRYALESVRNVRTDFSNVVYKVIQQNRAFYHYHQGIHRSSAEMRSEQVFEKEETNLDLILENVKKKLGKIGKRLQEHSIRMKEAKENLRDAPKGAGYIEFADTLLGFGNFICIIILLIIFLSLLSMPLWYCGRFYCSKCEFVASVLPLTTTAVIFTFYLTFVLVIVYYFLYGMVARDGICGGKRPQALHRSNIIDDCLNGTAIFETDASDEYRIETGNIEAVLSELENLPHRMKRRSELINGNRTSKFEIFHINKTIIQDIYVEMLKVSVYAPKNIEPFATLWQAHRLSGNRALRGLNCTHAIGNTMVVSLHGQIANEMDKLYRMTWRIESLLQDLPHRPQDRTSDANTNFSSVFDLSRNLRRIFNKEREQLDRSVYRTSHSNVGSCKTVALLYKTLATVGCDCLVPSMNLYWFGALVAVCLISLLLPLLLCQEEMIRRKRSDSVHFAYIDPDGRRHSQTRSSSRPGTSHSTHNSYTPYSTRTGTPQSSKREGSPHSLRHYSQHDMRNSSPYFERRSTLYSDHVDTPYASHTNTPYSTRATTPFSSHPETPYNSHPVSPHTSQCATPAPSRRGSSHSSYYGTPDINKNASPETSHSTRDKSIERTPTRGTSLALKLPPDNESFLSDYKRFGVEDPFVQQFTERLSRRDMLPRRQQRKQQYPSEAQHDLRDYSKYESFPESSTNGEGKLLRTLRPNKLHIEPRSVWKNAAFRYPGLASSDISANQPTRMPTSISKVIEQRAKNRSKHMSTQLIPQEEANVTILNEPTTSRANAQLQFPPGKIGIVVCPCGCGKPSKIYGTREDIERIRKAGHVCIAKRSAQLRNKHLRPLASVVQLEEADEGDEDVA</sequence>
<proteinExistence type="evidence at transcript level"/>
<keyword evidence="4 8" id="KW-1133">Transmembrane helix</keyword>
<feature type="region of interest" description="Disordered" evidence="7">
    <location>
        <begin position="715"/>
        <end position="775"/>
    </location>
</feature>
<protein>
    <recommendedName>
        <fullName evidence="10">Prominin-like protein</fullName>
    </recommendedName>
</protein>
<dbReference type="PANTHER" id="PTHR22730">
    <property type="entry name" value="PROMININ PROM PROTEIN"/>
    <property type="match status" value="1"/>
</dbReference>
<feature type="compositionally biased region" description="Polar residues" evidence="7">
    <location>
        <begin position="725"/>
        <end position="753"/>
    </location>
</feature>
<keyword evidence="6" id="KW-0325">Glycoprotein</keyword>
<feature type="compositionally biased region" description="Basic and acidic residues" evidence="7">
    <location>
        <begin position="929"/>
        <end position="938"/>
    </location>
</feature>
<accession>W8AP07</accession>
<evidence type="ECO:0000256" key="8">
    <source>
        <dbReference type="SAM" id="Phobius"/>
    </source>
</evidence>
<dbReference type="EMBL" id="GAMC01018813">
    <property type="protein sequence ID" value="JAB87742.1"/>
    <property type="molecule type" value="mRNA"/>
</dbReference>
<feature type="compositionally biased region" description="Low complexity" evidence="7">
    <location>
        <begin position="835"/>
        <end position="846"/>
    </location>
</feature>
<feature type="compositionally biased region" description="Polar residues" evidence="7">
    <location>
        <begin position="794"/>
        <end position="830"/>
    </location>
</feature>
<dbReference type="AlphaFoldDB" id="W8AP07"/>
<evidence type="ECO:0000256" key="4">
    <source>
        <dbReference type="ARBA" id="ARBA00022989"/>
    </source>
</evidence>
<keyword evidence="5 8" id="KW-0472">Membrane</keyword>